<dbReference type="InterPro" id="IPR003595">
    <property type="entry name" value="Tyr_Pase_cat"/>
</dbReference>
<dbReference type="PRINTS" id="PR00700">
    <property type="entry name" value="PRTYPHPHTASE"/>
</dbReference>
<evidence type="ECO:0000256" key="6">
    <source>
        <dbReference type="SAM" id="MobiDB-lite"/>
    </source>
</evidence>
<feature type="domain" description="Tyrosine-protein phosphatase" evidence="7">
    <location>
        <begin position="138"/>
        <end position="395"/>
    </location>
</feature>
<feature type="domain" description="Tyrosine-protein phosphatase" evidence="7">
    <location>
        <begin position="431"/>
        <end position="690"/>
    </location>
</feature>
<evidence type="ECO:0000313" key="9">
    <source>
        <dbReference type="EMBL" id="PVD25141.1"/>
    </source>
</evidence>
<keyword evidence="10" id="KW-1185">Reference proteome</keyword>
<reference evidence="9 10" key="1">
    <citation type="submission" date="2018-04" db="EMBL/GenBank/DDBJ databases">
        <title>The genome of golden apple snail Pomacea canaliculata provides insight into stress tolerance and invasive adaptation.</title>
        <authorList>
            <person name="Liu C."/>
            <person name="Liu B."/>
            <person name="Ren Y."/>
            <person name="Zhang Y."/>
            <person name="Wang H."/>
            <person name="Li S."/>
            <person name="Jiang F."/>
            <person name="Yin L."/>
            <person name="Zhang G."/>
            <person name="Qian W."/>
            <person name="Fan W."/>
        </authorList>
    </citation>
    <scope>NUCLEOTIDE SEQUENCE [LARGE SCALE GENOMIC DNA]</scope>
    <source>
        <strain evidence="9">SZHN2017</strain>
        <tissue evidence="9">Muscle</tissue>
    </source>
</reference>
<dbReference type="STRING" id="400727.A0A2T7NVE6"/>
<name>A0A2T7NVE6_POMCA</name>
<dbReference type="PANTHER" id="PTHR19134">
    <property type="entry name" value="RECEPTOR-TYPE TYROSINE-PROTEIN PHOSPHATASE"/>
    <property type="match status" value="1"/>
</dbReference>
<dbReference type="Proteomes" id="UP000245119">
    <property type="component" value="Linkage Group LG9"/>
</dbReference>
<dbReference type="PANTHER" id="PTHR19134:SF562">
    <property type="entry name" value="PROTEIN-TYROSINE-PHOSPHATASE"/>
    <property type="match status" value="1"/>
</dbReference>
<dbReference type="SMART" id="SM00404">
    <property type="entry name" value="PTPc_motif"/>
    <property type="match status" value="2"/>
</dbReference>
<feature type="compositionally biased region" description="Polar residues" evidence="6">
    <location>
        <begin position="21"/>
        <end position="41"/>
    </location>
</feature>
<dbReference type="SMART" id="SM00194">
    <property type="entry name" value="PTPc"/>
    <property type="match status" value="2"/>
</dbReference>
<accession>A0A2T7NVE6</accession>
<evidence type="ECO:0000256" key="2">
    <source>
        <dbReference type="ARBA" id="ARBA00013064"/>
    </source>
</evidence>
<dbReference type="EC" id="3.1.3.48" evidence="2"/>
<dbReference type="InterPro" id="IPR050348">
    <property type="entry name" value="Protein-Tyr_Phosphatase"/>
</dbReference>
<comment type="similarity">
    <text evidence="1">Belongs to the protein-tyrosine phosphatase family.</text>
</comment>
<evidence type="ECO:0000256" key="5">
    <source>
        <dbReference type="ARBA" id="ARBA00051722"/>
    </source>
</evidence>
<dbReference type="CDD" id="cd00047">
    <property type="entry name" value="PTPc"/>
    <property type="match status" value="2"/>
</dbReference>
<evidence type="ECO:0000259" key="7">
    <source>
        <dbReference type="PROSITE" id="PS50055"/>
    </source>
</evidence>
<gene>
    <name evidence="9" type="ORF">C0Q70_15639</name>
</gene>
<feature type="compositionally biased region" description="Polar residues" evidence="6">
    <location>
        <begin position="61"/>
        <end position="72"/>
    </location>
</feature>
<dbReference type="InterPro" id="IPR000242">
    <property type="entry name" value="PTP_cat"/>
</dbReference>
<sequence>MVRTSTGVVQVTSSDVRHSTPKVTVTQEPPTTSQTRTTPGPSVSRGPPTTPGPETLGPFLMSSTERWNTPGTTDRHPKLLDTSTVAGIADQTSSLTPGGGQEDAVYANTIQLFAPTTTPISCQNFRNHTSHLLKNNGFTREYEALPGDFCDSVNDAILPQNISRNRFKGLYPYDNNRVVLRPIERDDTDYINASYIDGYKESMAYIATQGPLPGTIPDFWHMVWSEDCGKIVMLTNLVEPPKVKCAKYWPDEAQSEAYGHYSITCLKVNTYSHYVHRVLSLSRSGDQENQEARKIHHFQFTAWPDHDVPNPTALVIFHTLVRHSPTLHEGPLLVHCSAGVGRSGTYIALDILTREAEATSCVSVFPTVRHIRRQRMKMVQNLAQYWFLHEALAEALESMDSVIMAHDVLHGSVWKSDDKTSQLPDGVRKKLLAQFQALDSQRPQPSMEQTKTARQQENVWKNRFPDILPVEEYRVCLWTPDESASDYINAVFLPSHYDHMGFIATQLPLADTVLDFWRMTFDWKVATIVQLIDGPPDQHSDGLFPVPGSHISLGPFTVCSKDASPWLHGIHRQTLMVQNKEVGDIWQSVQVYLVSSPDILNMKNTAPWLSLTKVLAQVPSQGTPPPVLIQCFDGASKSCFLIALAITLRSIDENGQASPYLIAHLLQNARPQAFMHFEEYEFLICCMVDHLRKTNKSLPDDQEVIDQSIRWQNENTYGNI</sequence>
<evidence type="ECO:0000256" key="3">
    <source>
        <dbReference type="ARBA" id="ARBA00022801"/>
    </source>
</evidence>
<dbReference type="FunFam" id="3.90.190.10:FF:000102">
    <property type="entry name" value="Receptor-type tyrosine-protein phosphatase"/>
    <property type="match status" value="1"/>
</dbReference>
<dbReference type="AlphaFoldDB" id="A0A2T7NVE6"/>
<feature type="domain" description="Tyrosine specific protein phosphatases" evidence="8">
    <location>
        <begin position="606"/>
        <end position="681"/>
    </location>
</feature>
<feature type="region of interest" description="Disordered" evidence="6">
    <location>
        <begin position="1"/>
        <end position="78"/>
    </location>
</feature>
<dbReference type="PROSITE" id="PS00383">
    <property type="entry name" value="TYR_PHOSPHATASE_1"/>
    <property type="match status" value="1"/>
</dbReference>
<dbReference type="InterPro" id="IPR016130">
    <property type="entry name" value="Tyr_Pase_AS"/>
</dbReference>
<evidence type="ECO:0000313" key="10">
    <source>
        <dbReference type="Proteomes" id="UP000245119"/>
    </source>
</evidence>
<dbReference type="Gene3D" id="3.90.190.10">
    <property type="entry name" value="Protein tyrosine phosphatase superfamily"/>
    <property type="match status" value="2"/>
</dbReference>
<feature type="domain" description="Tyrosine specific protein phosphatases" evidence="8">
    <location>
        <begin position="318"/>
        <end position="386"/>
    </location>
</feature>
<dbReference type="GO" id="GO:0004725">
    <property type="term" value="F:protein tyrosine phosphatase activity"/>
    <property type="evidence" value="ECO:0007669"/>
    <property type="project" value="UniProtKB-EC"/>
</dbReference>
<dbReference type="EMBL" id="PZQS01000009">
    <property type="protein sequence ID" value="PVD25141.1"/>
    <property type="molecule type" value="Genomic_DNA"/>
</dbReference>
<keyword evidence="4" id="KW-0904">Protein phosphatase</keyword>
<comment type="caution">
    <text evidence="9">The sequence shown here is derived from an EMBL/GenBank/DDBJ whole genome shotgun (WGS) entry which is preliminary data.</text>
</comment>
<dbReference type="InterPro" id="IPR000387">
    <property type="entry name" value="Tyr_Pase_dom"/>
</dbReference>
<dbReference type="SUPFAM" id="SSF52799">
    <property type="entry name" value="(Phosphotyrosine protein) phosphatases II"/>
    <property type="match status" value="2"/>
</dbReference>
<protein>
    <recommendedName>
        <fullName evidence="2">protein-tyrosine-phosphatase</fullName>
        <ecNumber evidence="2">3.1.3.48</ecNumber>
    </recommendedName>
</protein>
<dbReference type="PROSITE" id="PS50056">
    <property type="entry name" value="TYR_PHOSPHATASE_2"/>
    <property type="match status" value="2"/>
</dbReference>
<dbReference type="PROSITE" id="PS50055">
    <property type="entry name" value="TYR_PHOSPHATASE_PTP"/>
    <property type="match status" value="2"/>
</dbReference>
<feature type="compositionally biased region" description="Polar residues" evidence="6">
    <location>
        <begin position="1"/>
        <end position="14"/>
    </location>
</feature>
<evidence type="ECO:0000259" key="8">
    <source>
        <dbReference type="PROSITE" id="PS50056"/>
    </source>
</evidence>
<evidence type="ECO:0000256" key="4">
    <source>
        <dbReference type="ARBA" id="ARBA00022912"/>
    </source>
</evidence>
<comment type="catalytic activity">
    <reaction evidence="5">
        <text>O-phospho-L-tyrosyl-[protein] + H2O = L-tyrosyl-[protein] + phosphate</text>
        <dbReference type="Rhea" id="RHEA:10684"/>
        <dbReference type="Rhea" id="RHEA-COMP:10136"/>
        <dbReference type="Rhea" id="RHEA-COMP:20101"/>
        <dbReference type="ChEBI" id="CHEBI:15377"/>
        <dbReference type="ChEBI" id="CHEBI:43474"/>
        <dbReference type="ChEBI" id="CHEBI:46858"/>
        <dbReference type="ChEBI" id="CHEBI:61978"/>
        <dbReference type="EC" id="3.1.3.48"/>
    </reaction>
</comment>
<proteinExistence type="inferred from homology"/>
<keyword evidence="3" id="KW-0378">Hydrolase</keyword>
<dbReference type="GO" id="GO:0008045">
    <property type="term" value="P:motor neuron axon guidance"/>
    <property type="evidence" value="ECO:0007669"/>
    <property type="project" value="TreeGrafter"/>
</dbReference>
<evidence type="ECO:0000256" key="1">
    <source>
        <dbReference type="ARBA" id="ARBA00009580"/>
    </source>
</evidence>
<dbReference type="Pfam" id="PF00102">
    <property type="entry name" value="Y_phosphatase"/>
    <property type="match status" value="2"/>
</dbReference>
<organism evidence="9 10">
    <name type="scientific">Pomacea canaliculata</name>
    <name type="common">Golden apple snail</name>
    <dbReference type="NCBI Taxonomy" id="400727"/>
    <lineage>
        <taxon>Eukaryota</taxon>
        <taxon>Metazoa</taxon>
        <taxon>Spiralia</taxon>
        <taxon>Lophotrochozoa</taxon>
        <taxon>Mollusca</taxon>
        <taxon>Gastropoda</taxon>
        <taxon>Caenogastropoda</taxon>
        <taxon>Architaenioglossa</taxon>
        <taxon>Ampullarioidea</taxon>
        <taxon>Ampullariidae</taxon>
        <taxon>Pomacea</taxon>
    </lineage>
</organism>
<dbReference type="InterPro" id="IPR029021">
    <property type="entry name" value="Prot-tyrosine_phosphatase-like"/>
</dbReference>